<dbReference type="ExpressionAtlas" id="A0A2K3JXF9">
    <property type="expression patterns" value="baseline"/>
</dbReference>
<evidence type="ECO:0000259" key="3">
    <source>
        <dbReference type="Pfam" id="PF13966"/>
    </source>
</evidence>
<dbReference type="SUPFAM" id="SSF53098">
    <property type="entry name" value="Ribonuclease H-like"/>
    <property type="match status" value="1"/>
</dbReference>
<dbReference type="InterPro" id="IPR036397">
    <property type="entry name" value="RNaseH_sf"/>
</dbReference>
<dbReference type="STRING" id="57577.A0A2K3JXF9"/>
<sequence length="330" mass="38087">MEENPIWKTLWQQKIPPKYQHLIWRLLHNALPVTDNLQKKGIMCNPLCPRCNAKIEDINHVFKDCIWAQQVWFASPLNINFEKLRTSFIDWIHDSFSHNQSDTVELISSICYHIWKARNLLVFQQKDIPVLEILEQACANLREYKQLQQKDSTKARPKTRQSSNDLNWSPPPANTLKINVDAHFHSDGHWGLGWIVRKRDGSCLGAATRVVRARTPIEAEALGLIGVMQYIDNLQNQHQDMAIIVEMDAKMVVDAVKTKHYPRVYWGKIAQKGGEWLSNHPNVSVNWIGRVGNRVAHNLAKWALVEPNKNWLSNVPPQIALFIQNDIRPG</sequence>
<reference evidence="4 5" key="2">
    <citation type="journal article" date="2017" name="Front. Plant Sci.">
        <title>Gene Classification and Mining of Molecular Markers Useful in Red Clover (Trifolium pratense) Breeding.</title>
        <authorList>
            <person name="Istvanek J."/>
            <person name="Dluhosova J."/>
            <person name="Dluhos P."/>
            <person name="Patkova L."/>
            <person name="Nedelnik J."/>
            <person name="Repkova J."/>
        </authorList>
    </citation>
    <scope>NUCLEOTIDE SEQUENCE [LARGE SCALE GENOMIC DNA]</scope>
    <source>
        <strain evidence="5">cv. Tatra</strain>
        <tissue evidence="4">Young leaves</tissue>
    </source>
</reference>
<dbReference type="InterPro" id="IPR026960">
    <property type="entry name" value="RVT-Znf"/>
</dbReference>
<name>A0A2K3JXF9_TRIPR</name>
<dbReference type="InterPro" id="IPR052929">
    <property type="entry name" value="RNase_H-like_EbsB-rel"/>
</dbReference>
<proteinExistence type="predicted"/>
<organism evidence="4 5">
    <name type="scientific">Trifolium pratense</name>
    <name type="common">Red clover</name>
    <dbReference type="NCBI Taxonomy" id="57577"/>
    <lineage>
        <taxon>Eukaryota</taxon>
        <taxon>Viridiplantae</taxon>
        <taxon>Streptophyta</taxon>
        <taxon>Embryophyta</taxon>
        <taxon>Tracheophyta</taxon>
        <taxon>Spermatophyta</taxon>
        <taxon>Magnoliopsida</taxon>
        <taxon>eudicotyledons</taxon>
        <taxon>Gunneridae</taxon>
        <taxon>Pentapetalae</taxon>
        <taxon>rosids</taxon>
        <taxon>fabids</taxon>
        <taxon>Fabales</taxon>
        <taxon>Fabaceae</taxon>
        <taxon>Papilionoideae</taxon>
        <taxon>50 kb inversion clade</taxon>
        <taxon>NPAAA clade</taxon>
        <taxon>Hologalegina</taxon>
        <taxon>IRL clade</taxon>
        <taxon>Trifolieae</taxon>
        <taxon>Trifolium</taxon>
    </lineage>
</organism>
<feature type="domain" description="Reverse transcriptase zinc-binding" evidence="3">
    <location>
        <begin position="2"/>
        <end position="72"/>
    </location>
</feature>
<evidence type="ECO:0000256" key="1">
    <source>
        <dbReference type="SAM" id="MobiDB-lite"/>
    </source>
</evidence>
<dbReference type="GO" id="GO:0003676">
    <property type="term" value="F:nucleic acid binding"/>
    <property type="evidence" value="ECO:0007669"/>
    <property type="project" value="InterPro"/>
</dbReference>
<dbReference type="InterPro" id="IPR044730">
    <property type="entry name" value="RNase_H-like_dom_plant"/>
</dbReference>
<feature type="domain" description="RNase H type-1" evidence="2">
    <location>
        <begin position="179"/>
        <end position="303"/>
    </location>
</feature>
<dbReference type="InterPro" id="IPR002156">
    <property type="entry name" value="RNaseH_domain"/>
</dbReference>
<dbReference type="GO" id="GO:0004523">
    <property type="term" value="F:RNA-DNA hybrid ribonuclease activity"/>
    <property type="evidence" value="ECO:0007669"/>
    <property type="project" value="InterPro"/>
</dbReference>
<evidence type="ECO:0000313" key="5">
    <source>
        <dbReference type="Proteomes" id="UP000236291"/>
    </source>
</evidence>
<reference evidence="4 5" key="1">
    <citation type="journal article" date="2014" name="Am. J. Bot.">
        <title>Genome assembly and annotation for red clover (Trifolium pratense; Fabaceae).</title>
        <authorList>
            <person name="Istvanek J."/>
            <person name="Jaros M."/>
            <person name="Krenek A."/>
            <person name="Repkova J."/>
        </authorList>
    </citation>
    <scope>NUCLEOTIDE SEQUENCE [LARGE SCALE GENOMIC DNA]</scope>
    <source>
        <strain evidence="5">cv. Tatra</strain>
        <tissue evidence="4">Young leaves</tissue>
    </source>
</reference>
<feature type="region of interest" description="Disordered" evidence="1">
    <location>
        <begin position="148"/>
        <end position="172"/>
    </location>
</feature>
<dbReference type="Pfam" id="PF13456">
    <property type="entry name" value="RVT_3"/>
    <property type="match status" value="1"/>
</dbReference>
<dbReference type="Proteomes" id="UP000236291">
    <property type="component" value="Unassembled WGS sequence"/>
</dbReference>
<accession>A0A2K3JXF9</accession>
<dbReference type="AlphaFoldDB" id="A0A2K3JXF9"/>
<gene>
    <name evidence="4" type="ORF">L195_g051058</name>
</gene>
<comment type="caution">
    <text evidence="4">The sequence shown here is derived from an EMBL/GenBank/DDBJ whole genome shotgun (WGS) entry which is preliminary data.</text>
</comment>
<dbReference type="Gene3D" id="3.30.420.10">
    <property type="entry name" value="Ribonuclease H-like superfamily/Ribonuclease H"/>
    <property type="match status" value="1"/>
</dbReference>
<dbReference type="Pfam" id="PF13966">
    <property type="entry name" value="zf-RVT"/>
    <property type="match status" value="1"/>
</dbReference>
<evidence type="ECO:0000313" key="4">
    <source>
        <dbReference type="EMBL" id="PNX58727.1"/>
    </source>
</evidence>
<dbReference type="CDD" id="cd06222">
    <property type="entry name" value="RNase_H_like"/>
    <property type="match status" value="1"/>
</dbReference>
<dbReference type="EMBL" id="ASHM01079230">
    <property type="protein sequence ID" value="PNX58727.1"/>
    <property type="molecule type" value="Genomic_DNA"/>
</dbReference>
<protein>
    <submittedName>
        <fullName evidence="4">Ribonuclease H</fullName>
    </submittedName>
</protein>
<dbReference type="PANTHER" id="PTHR47074">
    <property type="entry name" value="BNAC02G40300D PROTEIN"/>
    <property type="match status" value="1"/>
</dbReference>
<dbReference type="InterPro" id="IPR012337">
    <property type="entry name" value="RNaseH-like_sf"/>
</dbReference>
<dbReference type="PANTHER" id="PTHR47074:SF11">
    <property type="entry name" value="REVERSE TRANSCRIPTASE-LIKE PROTEIN"/>
    <property type="match status" value="1"/>
</dbReference>
<evidence type="ECO:0000259" key="2">
    <source>
        <dbReference type="Pfam" id="PF13456"/>
    </source>
</evidence>